<dbReference type="AlphaFoldDB" id="A0A448YLL2"/>
<organism evidence="7 8">
    <name type="scientific">Brettanomyces naardenensis</name>
    <name type="common">Yeast</name>
    <dbReference type="NCBI Taxonomy" id="13370"/>
    <lineage>
        <taxon>Eukaryota</taxon>
        <taxon>Fungi</taxon>
        <taxon>Dikarya</taxon>
        <taxon>Ascomycota</taxon>
        <taxon>Saccharomycotina</taxon>
        <taxon>Pichiomycetes</taxon>
        <taxon>Pichiales</taxon>
        <taxon>Pichiaceae</taxon>
        <taxon>Brettanomyces</taxon>
    </lineage>
</organism>
<reference evidence="7 8" key="1">
    <citation type="submission" date="2018-12" db="EMBL/GenBank/DDBJ databases">
        <authorList>
            <person name="Tiukova I."/>
            <person name="Dainat J."/>
        </authorList>
    </citation>
    <scope>NUCLEOTIDE SEQUENCE [LARGE SCALE GENOMIC DNA]</scope>
</reference>
<feature type="compositionally biased region" description="Polar residues" evidence="6">
    <location>
        <begin position="83"/>
        <end position="94"/>
    </location>
</feature>
<dbReference type="OrthoDB" id="1232at2759"/>
<evidence type="ECO:0000256" key="4">
    <source>
        <dbReference type="ARBA" id="ARBA00023163"/>
    </source>
</evidence>
<dbReference type="FunCoup" id="A0A448YLL2">
    <property type="interactions" value="399"/>
</dbReference>
<dbReference type="Pfam" id="PF10198">
    <property type="entry name" value="Ada3"/>
    <property type="match status" value="1"/>
</dbReference>
<feature type="region of interest" description="Disordered" evidence="6">
    <location>
        <begin position="517"/>
        <end position="558"/>
    </location>
</feature>
<dbReference type="PANTHER" id="PTHR13556:SF2">
    <property type="entry name" value="TRANSCRIPTIONAL ADAPTER 3"/>
    <property type="match status" value="1"/>
</dbReference>
<evidence type="ECO:0000256" key="1">
    <source>
        <dbReference type="ARBA" id="ARBA00004123"/>
    </source>
</evidence>
<dbReference type="GO" id="GO:0000124">
    <property type="term" value="C:SAGA complex"/>
    <property type="evidence" value="ECO:0007669"/>
    <property type="project" value="TreeGrafter"/>
</dbReference>
<dbReference type="Proteomes" id="UP000290900">
    <property type="component" value="Unassembled WGS sequence"/>
</dbReference>
<evidence type="ECO:0000256" key="5">
    <source>
        <dbReference type="ARBA" id="ARBA00023242"/>
    </source>
</evidence>
<keyword evidence="5" id="KW-0539">Nucleus</keyword>
<feature type="compositionally biased region" description="Basic and acidic residues" evidence="6">
    <location>
        <begin position="682"/>
        <end position="697"/>
    </location>
</feature>
<feature type="compositionally biased region" description="Basic and acidic residues" evidence="6">
    <location>
        <begin position="726"/>
        <end position="742"/>
    </location>
</feature>
<accession>A0A448YLL2</accession>
<evidence type="ECO:0000313" key="8">
    <source>
        <dbReference type="Proteomes" id="UP000290900"/>
    </source>
</evidence>
<dbReference type="InParanoid" id="A0A448YLL2"/>
<dbReference type="EMBL" id="CAACVR010000012">
    <property type="protein sequence ID" value="VEU21743.1"/>
    <property type="molecule type" value="Genomic_DNA"/>
</dbReference>
<feature type="compositionally biased region" description="Basic and acidic residues" evidence="6">
    <location>
        <begin position="473"/>
        <end position="491"/>
    </location>
</feature>
<dbReference type="GO" id="GO:0003713">
    <property type="term" value="F:transcription coactivator activity"/>
    <property type="evidence" value="ECO:0007669"/>
    <property type="project" value="TreeGrafter"/>
</dbReference>
<dbReference type="STRING" id="13370.A0A448YLL2"/>
<feature type="region of interest" description="Disordered" evidence="6">
    <location>
        <begin position="668"/>
        <end position="697"/>
    </location>
</feature>
<feature type="compositionally biased region" description="Low complexity" evidence="6">
    <location>
        <begin position="103"/>
        <end position="115"/>
    </location>
</feature>
<sequence length="779" mass="87602">MAARGHGRGRRGRASKRGSRSSRGGSQSPGTREKVTGPSSIKLSLSSKGGDEGEVEEEGDMVVKTEEKDAEEAIPEQPEKTSGESPTEKPTSASAGPGTPKQVTGSGSDVSSSTPSATLLSVLKLLDLSYDETIGLLQGDAMYKVPDKDKLEKAGQLLGKLIEDLKSGISKDSEILKNYSQEGFEGLIEKKEREIEKEAQEGEMPVTDLEVAPVRRHTIIKITGGGDGENKIRIKTETSLERERDEDEAGPPVKRRRRSIILTTNGQRKEITPTIAESDDEEIDVVASTWQDTATDVSEDSKRFLPSVYAKRRDQEIDVKKILTPAITQLGLYDDQKARETSENEKEYLKKKLAVSDYPDSDLKDYLPGEIPTKDLSVNRPSNQVAFSSFQNYVEPFFREFTEEDVNLLRQKYVISGHLPKNFVDARETLQIPPLGPLYSDVWREEDRANMSGKSELSGHYMDDIRMAAQKRMDSRMKELTGAHGSADKLDNNSLEGEEQVSCGPLTSRLLSALVGEESFETRRRERQDDEEGGANNFEDLADSEPEGSSSELPGERGYKSALVRTDYRTLDERLKRELKYIGVYMNVQQTLDDPGFEQDWSSKKEDDEICRELRKLQKDLKGVQKANNTRKRVLLPIIEEQIAWQEYLSVLEDLDKQVEQHYRRRMNVTPRKSRKRGPHHKEKENSVGVATKEENSTHLVTSASFQSLLAKRAKWIEKIGPLFKSQKEMRQMPDESIFKDMNEEEDNEGDEGEDEDEDVLGAHRGEEEVQGESLEMGE</sequence>
<feature type="region of interest" description="Disordered" evidence="6">
    <location>
        <begin position="1"/>
        <end position="115"/>
    </location>
</feature>
<feature type="region of interest" description="Disordered" evidence="6">
    <location>
        <begin position="473"/>
        <end position="502"/>
    </location>
</feature>
<evidence type="ECO:0000256" key="6">
    <source>
        <dbReference type="SAM" id="MobiDB-lite"/>
    </source>
</evidence>
<protein>
    <submittedName>
        <fullName evidence="7">DEKNAAC102732</fullName>
    </submittedName>
</protein>
<evidence type="ECO:0000313" key="7">
    <source>
        <dbReference type="EMBL" id="VEU21743.1"/>
    </source>
</evidence>
<feature type="compositionally biased region" description="Basic residues" evidence="6">
    <location>
        <begin position="668"/>
        <end position="681"/>
    </location>
</feature>
<keyword evidence="8" id="KW-1185">Reference proteome</keyword>
<evidence type="ECO:0000256" key="2">
    <source>
        <dbReference type="ARBA" id="ARBA00005330"/>
    </source>
</evidence>
<dbReference type="GO" id="GO:0006357">
    <property type="term" value="P:regulation of transcription by RNA polymerase II"/>
    <property type="evidence" value="ECO:0007669"/>
    <property type="project" value="TreeGrafter"/>
</dbReference>
<name>A0A448YLL2_BRENA</name>
<feature type="compositionally biased region" description="Low complexity" evidence="6">
    <location>
        <begin position="21"/>
        <end position="30"/>
    </location>
</feature>
<dbReference type="GO" id="GO:0005634">
    <property type="term" value="C:nucleus"/>
    <property type="evidence" value="ECO:0007669"/>
    <property type="project" value="UniProtKB-SubCell"/>
</dbReference>
<comment type="subcellular location">
    <subcellularLocation>
        <location evidence="1">Nucleus</location>
    </subcellularLocation>
</comment>
<dbReference type="PANTHER" id="PTHR13556">
    <property type="entry name" value="TRANSCRIPTIONAL ADAPTER 3-RELATED"/>
    <property type="match status" value="1"/>
</dbReference>
<feature type="region of interest" description="Disordered" evidence="6">
    <location>
        <begin position="237"/>
        <end position="258"/>
    </location>
</feature>
<feature type="compositionally biased region" description="Low complexity" evidence="6">
    <location>
        <begin position="39"/>
        <end position="48"/>
    </location>
</feature>
<feature type="compositionally biased region" description="Acidic residues" evidence="6">
    <location>
        <begin position="743"/>
        <end position="760"/>
    </location>
</feature>
<gene>
    <name evidence="7" type="ORF">BRENAR_LOCUS2476</name>
</gene>
<evidence type="ECO:0000256" key="3">
    <source>
        <dbReference type="ARBA" id="ARBA00023015"/>
    </source>
</evidence>
<keyword evidence="4" id="KW-0804">Transcription</keyword>
<feature type="compositionally biased region" description="Basic residues" evidence="6">
    <location>
        <begin position="1"/>
        <end position="20"/>
    </location>
</feature>
<comment type="similarity">
    <text evidence="2">Belongs to the NGG1 family.</text>
</comment>
<keyword evidence="3" id="KW-0805">Transcription regulation</keyword>
<feature type="region of interest" description="Disordered" evidence="6">
    <location>
        <begin position="725"/>
        <end position="779"/>
    </location>
</feature>
<dbReference type="InterPro" id="IPR019340">
    <property type="entry name" value="Histone_AcTrfase_su3"/>
</dbReference>
<proteinExistence type="inferred from homology"/>